<dbReference type="InterPro" id="IPR057264">
    <property type="entry name" value="Ribosomal_uL24_C"/>
</dbReference>
<dbReference type="GO" id="GO:1990904">
    <property type="term" value="C:ribonucleoprotein complex"/>
    <property type="evidence" value="ECO:0007669"/>
    <property type="project" value="UniProtKB-KW"/>
</dbReference>
<dbReference type="InterPro" id="IPR008991">
    <property type="entry name" value="Translation_prot_SH3-like_sf"/>
</dbReference>
<evidence type="ECO:0000313" key="6">
    <source>
        <dbReference type="Proteomes" id="UP000054558"/>
    </source>
</evidence>
<evidence type="ECO:0000256" key="3">
    <source>
        <dbReference type="ARBA" id="ARBA00023274"/>
    </source>
</evidence>
<organism evidence="5 6">
    <name type="scientific">Klebsormidium nitens</name>
    <name type="common">Green alga</name>
    <name type="synonym">Ulothrix nitens</name>
    <dbReference type="NCBI Taxonomy" id="105231"/>
    <lineage>
        <taxon>Eukaryota</taxon>
        <taxon>Viridiplantae</taxon>
        <taxon>Streptophyta</taxon>
        <taxon>Klebsormidiophyceae</taxon>
        <taxon>Klebsormidiales</taxon>
        <taxon>Klebsormidiaceae</taxon>
        <taxon>Klebsormidium</taxon>
    </lineage>
</organism>
<keyword evidence="3" id="KW-0687">Ribonucleoprotein</keyword>
<dbReference type="OrthoDB" id="359154at2759"/>
<dbReference type="SMART" id="SM00739">
    <property type="entry name" value="KOW"/>
    <property type="match status" value="1"/>
</dbReference>
<dbReference type="InterPro" id="IPR014722">
    <property type="entry name" value="Rib_uL2_dom2"/>
</dbReference>
<dbReference type="InterPro" id="IPR041988">
    <property type="entry name" value="Ribosomal_uL24_KOW"/>
</dbReference>
<proteinExistence type="inferred from homology"/>
<dbReference type="OMA" id="KPCLIVV"/>
<evidence type="ECO:0000256" key="1">
    <source>
        <dbReference type="ARBA" id="ARBA00010618"/>
    </source>
</evidence>
<evidence type="ECO:0000256" key="2">
    <source>
        <dbReference type="ARBA" id="ARBA00022980"/>
    </source>
</evidence>
<dbReference type="Pfam" id="PF17136">
    <property type="entry name" value="ribosomal_L24"/>
    <property type="match status" value="1"/>
</dbReference>
<feature type="domain" description="KOW" evidence="4">
    <location>
        <begin position="65"/>
        <end position="92"/>
    </location>
</feature>
<dbReference type="EMBL" id="DF237035">
    <property type="protein sequence ID" value="GAQ81636.1"/>
    <property type="molecule type" value="Genomic_DNA"/>
</dbReference>
<dbReference type="Gene3D" id="2.30.30.30">
    <property type="match status" value="1"/>
</dbReference>
<sequence>MASALRSSFAQLSLNSSAFHGSSIKQTSIAQPSVSYSPLTVTNVAKSWEKKKLNKNGNPITHKVHVKVGDTVQVIAGSDKGKVTEITRITRFNSMVFCKDVNIKTKHQKPRAEGETGQIITFEAPIHSSNVALYSKTASTRSRVGHKVLDDGRKVRYLIKTGEVIDQPYQKPVKEEA</sequence>
<evidence type="ECO:0000313" key="5">
    <source>
        <dbReference type="EMBL" id="GAQ81636.1"/>
    </source>
</evidence>
<comment type="similarity">
    <text evidence="1">Belongs to the universal ribosomal protein uL24 family.</text>
</comment>
<keyword evidence="2 5" id="KW-0689">Ribosomal protein</keyword>
<dbReference type="CDD" id="cd06089">
    <property type="entry name" value="KOW_RPL26"/>
    <property type="match status" value="1"/>
</dbReference>
<accession>A0A1Y1HYM8</accession>
<gene>
    <name evidence="5" type="ORF">KFL_000860080</name>
</gene>
<dbReference type="InterPro" id="IPR003256">
    <property type="entry name" value="Ribosomal_uL24"/>
</dbReference>
<dbReference type="InterPro" id="IPR005824">
    <property type="entry name" value="KOW"/>
</dbReference>
<evidence type="ECO:0000259" key="4">
    <source>
        <dbReference type="SMART" id="SM00739"/>
    </source>
</evidence>
<dbReference type="GO" id="GO:0005840">
    <property type="term" value="C:ribosome"/>
    <property type="evidence" value="ECO:0007669"/>
    <property type="project" value="UniProtKB-KW"/>
</dbReference>
<dbReference type="STRING" id="105231.A0A1Y1HYM8"/>
<dbReference type="GO" id="GO:0003723">
    <property type="term" value="F:RNA binding"/>
    <property type="evidence" value="ECO:0007669"/>
    <property type="project" value="InterPro"/>
</dbReference>
<dbReference type="GO" id="GO:0005739">
    <property type="term" value="C:mitochondrion"/>
    <property type="evidence" value="ECO:0000318"/>
    <property type="project" value="GO_Central"/>
</dbReference>
<dbReference type="AlphaFoldDB" id="A0A1Y1HYM8"/>
<dbReference type="GO" id="GO:0003735">
    <property type="term" value="F:structural constituent of ribosome"/>
    <property type="evidence" value="ECO:0007669"/>
    <property type="project" value="InterPro"/>
</dbReference>
<name>A0A1Y1HYM8_KLENI</name>
<dbReference type="Proteomes" id="UP000054558">
    <property type="component" value="Unassembled WGS sequence"/>
</dbReference>
<reference evidence="5 6" key="1">
    <citation type="journal article" date="2014" name="Nat. Commun.">
        <title>Klebsormidium flaccidum genome reveals primary factors for plant terrestrial adaptation.</title>
        <authorList>
            <person name="Hori K."/>
            <person name="Maruyama F."/>
            <person name="Fujisawa T."/>
            <person name="Togashi T."/>
            <person name="Yamamoto N."/>
            <person name="Seo M."/>
            <person name="Sato S."/>
            <person name="Yamada T."/>
            <person name="Mori H."/>
            <person name="Tajima N."/>
            <person name="Moriyama T."/>
            <person name="Ikeuchi M."/>
            <person name="Watanabe M."/>
            <person name="Wada H."/>
            <person name="Kobayashi K."/>
            <person name="Saito M."/>
            <person name="Masuda T."/>
            <person name="Sasaki-Sekimoto Y."/>
            <person name="Mashiguchi K."/>
            <person name="Awai K."/>
            <person name="Shimojima M."/>
            <person name="Masuda S."/>
            <person name="Iwai M."/>
            <person name="Nobusawa T."/>
            <person name="Narise T."/>
            <person name="Kondo S."/>
            <person name="Saito H."/>
            <person name="Sato R."/>
            <person name="Murakawa M."/>
            <person name="Ihara Y."/>
            <person name="Oshima-Yamada Y."/>
            <person name="Ohtaka K."/>
            <person name="Satoh M."/>
            <person name="Sonobe K."/>
            <person name="Ishii M."/>
            <person name="Ohtani R."/>
            <person name="Kanamori-Sato M."/>
            <person name="Honoki R."/>
            <person name="Miyazaki D."/>
            <person name="Mochizuki H."/>
            <person name="Umetsu J."/>
            <person name="Higashi K."/>
            <person name="Shibata D."/>
            <person name="Kamiya Y."/>
            <person name="Sato N."/>
            <person name="Nakamura Y."/>
            <person name="Tabata S."/>
            <person name="Ida S."/>
            <person name="Kurokawa K."/>
            <person name="Ohta H."/>
        </authorList>
    </citation>
    <scope>NUCLEOTIDE SEQUENCE [LARGE SCALE GENOMIC DNA]</scope>
    <source>
        <strain evidence="5 6">NIES-2285</strain>
    </source>
</reference>
<dbReference type="GO" id="GO:0006412">
    <property type="term" value="P:translation"/>
    <property type="evidence" value="ECO:0000318"/>
    <property type="project" value="GO_Central"/>
</dbReference>
<dbReference type="SUPFAM" id="SSF50104">
    <property type="entry name" value="Translation proteins SH3-like domain"/>
    <property type="match status" value="1"/>
</dbReference>
<keyword evidence="6" id="KW-1185">Reference proteome</keyword>
<dbReference type="NCBIfam" id="TIGR01079">
    <property type="entry name" value="rplX_bact"/>
    <property type="match status" value="1"/>
</dbReference>
<dbReference type="HAMAP" id="MF_01326_B">
    <property type="entry name" value="Ribosomal_uL24_B"/>
    <property type="match status" value="1"/>
</dbReference>
<dbReference type="PANTHER" id="PTHR12903">
    <property type="entry name" value="MITOCHONDRIAL RIBOSOMAL PROTEIN L24"/>
    <property type="match status" value="1"/>
</dbReference>
<protein>
    <submittedName>
        <fullName evidence="5">Chloroplast ribosomal protein L24</fullName>
    </submittedName>
</protein>